<feature type="transmembrane region" description="Helical" evidence="6">
    <location>
        <begin position="151"/>
        <end position="173"/>
    </location>
</feature>
<evidence type="ECO:0000256" key="5">
    <source>
        <dbReference type="ARBA" id="ARBA00023136"/>
    </source>
</evidence>
<feature type="transmembrane region" description="Helical" evidence="6">
    <location>
        <begin position="21"/>
        <end position="48"/>
    </location>
</feature>
<keyword evidence="4 6" id="KW-1133">Transmembrane helix</keyword>
<dbReference type="Proteomes" id="UP000287352">
    <property type="component" value="Unassembled WGS sequence"/>
</dbReference>
<organism evidence="7 8">
    <name type="scientific">Tengunoibacter tsumagoiensis</name>
    <dbReference type="NCBI Taxonomy" id="2014871"/>
    <lineage>
        <taxon>Bacteria</taxon>
        <taxon>Bacillati</taxon>
        <taxon>Chloroflexota</taxon>
        <taxon>Ktedonobacteria</taxon>
        <taxon>Ktedonobacterales</taxon>
        <taxon>Dictyobacteraceae</taxon>
        <taxon>Tengunoibacter</taxon>
    </lineage>
</organism>
<evidence type="ECO:0000256" key="2">
    <source>
        <dbReference type="ARBA" id="ARBA00009012"/>
    </source>
</evidence>
<dbReference type="GO" id="GO:0016020">
    <property type="term" value="C:membrane"/>
    <property type="evidence" value="ECO:0007669"/>
    <property type="project" value="UniProtKB-SubCell"/>
</dbReference>
<comment type="subcellular location">
    <subcellularLocation>
        <location evidence="1">Membrane</location>
        <topology evidence="1">Multi-pass membrane protein</topology>
    </subcellularLocation>
</comment>
<keyword evidence="5 6" id="KW-0472">Membrane</keyword>
<keyword evidence="3 6" id="KW-0812">Transmembrane</keyword>
<evidence type="ECO:0000313" key="7">
    <source>
        <dbReference type="EMBL" id="GCE14324.1"/>
    </source>
</evidence>
<reference evidence="8" key="1">
    <citation type="submission" date="2018-12" db="EMBL/GenBank/DDBJ databases">
        <title>Tengunoibacter tsumagoiensis gen. nov., sp. nov., Dictyobacter kobayashii sp. nov., D. alpinus sp. nov., and D. joshuensis sp. nov. and description of Dictyobacteraceae fam. nov. within the order Ktedonobacterales isolated from Tengu-no-mugimeshi.</title>
        <authorList>
            <person name="Wang C.M."/>
            <person name="Zheng Y."/>
            <person name="Sakai Y."/>
            <person name="Toyoda A."/>
            <person name="Minakuchi Y."/>
            <person name="Abe K."/>
            <person name="Yokota A."/>
            <person name="Yabe S."/>
        </authorList>
    </citation>
    <scope>NUCLEOTIDE SEQUENCE [LARGE SCALE GENOMIC DNA]</scope>
    <source>
        <strain evidence="8">Uno3</strain>
    </source>
</reference>
<dbReference type="Pfam" id="PF01940">
    <property type="entry name" value="DUF92"/>
    <property type="match status" value="1"/>
</dbReference>
<feature type="transmembrane region" description="Helical" evidence="6">
    <location>
        <begin position="108"/>
        <end position="131"/>
    </location>
</feature>
<comment type="caution">
    <text evidence="7">The sequence shown here is derived from an EMBL/GenBank/DDBJ whole genome shotgun (WGS) entry which is preliminary data.</text>
</comment>
<dbReference type="EMBL" id="BIFR01000001">
    <property type="protein sequence ID" value="GCE14324.1"/>
    <property type="molecule type" value="Genomic_DNA"/>
</dbReference>
<feature type="transmembrane region" description="Helical" evidence="6">
    <location>
        <begin position="240"/>
        <end position="260"/>
    </location>
</feature>
<evidence type="ECO:0000256" key="3">
    <source>
        <dbReference type="ARBA" id="ARBA00022692"/>
    </source>
</evidence>
<evidence type="ECO:0000256" key="1">
    <source>
        <dbReference type="ARBA" id="ARBA00004141"/>
    </source>
</evidence>
<protein>
    <recommendedName>
        <fullName evidence="9">DUF92 domain-containing protein</fullName>
    </recommendedName>
</protein>
<gene>
    <name evidence="7" type="ORF">KTT_41830</name>
</gene>
<proteinExistence type="inferred from homology"/>
<evidence type="ECO:0000313" key="8">
    <source>
        <dbReference type="Proteomes" id="UP000287352"/>
    </source>
</evidence>
<dbReference type="AlphaFoldDB" id="A0A402A5A3"/>
<sequence length="262" mass="26975">MLSSAIGLLAYRRRSLSRSGIAGAVATGTTTFGLGGLSWGLSLIFFFVSSSALSHFRASAKAATAADKFSKGSQRDLGQVIANGGIATLLALGYGLSRSTRQQSLLEAGYIGALATATADTWGTEVGVLSAQAPRLITTGRPTATGTSGGITLPGTIASAAGAFALGLVFWLLKRGSSLTLPAIALLSGLFGSLFDSLLGATVQAIYYCPTCAKETERRVHNCGTPTRALRGIGWLNNDIVNFLSTLSGAVLALLLRWGLRS</sequence>
<name>A0A402A5A3_9CHLR</name>
<evidence type="ECO:0008006" key="9">
    <source>
        <dbReference type="Google" id="ProtNLM"/>
    </source>
</evidence>
<dbReference type="PANTHER" id="PTHR13353">
    <property type="entry name" value="TRANSMEMBRANE PROTEIN 19"/>
    <property type="match status" value="1"/>
</dbReference>
<keyword evidence="8" id="KW-1185">Reference proteome</keyword>
<comment type="similarity">
    <text evidence="2">Belongs to the TMEM19 family.</text>
</comment>
<accession>A0A402A5A3</accession>
<dbReference type="InterPro" id="IPR002794">
    <property type="entry name" value="DUF92_TMEM19"/>
</dbReference>
<dbReference type="PANTHER" id="PTHR13353:SF5">
    <property type="entry name" value="TRANSMEMBRANE PROTEIN 19"/>
    <property type="match status" value="1"/>
</dbReference>
<feature type="transmembrane region" description="Helical" evidence="6">
    <location>
        <begin position="77"/>
        <end position="96"/>
    </location>
</feature>
<evidence type="ECO:0000256" key="4">
    <source>
        <dbReference type="ARBA" id="ARBA00022989"/>
    </source>
</evidence>
<feature type="transmembrane region" description="Helical" evidence="6">
    <location>
        <begin position="185"/>
        <end position="207"/>
    </location>
</feature>
<evidence type="ECO:0000256" key="6">
    <source>
        <dbReference type="SAM" id="Phobius"/>
    </source>
</evidence>